<proteinExistence type="predicted"/>
<dbReference type="InParanoid" id="D8LLL9"/>
<accession>D8LLL9</accession>
<gene>
    <name evidence="2" type="ORF">Esi_0037_0055</name>
</gene>
<dbReference type="PANTHER" id="PTHR37163">
    <property type="entry name" value="CONSERVED PROTEIN"/>
    <property type="match status" value="1"/>
</dbReference>
<dbReference type="eggNOG" id="ENOG502SDB4">
    <property type="taxonomic scope" value="Eukaryota"/>
</dbReference>
<dbReference type="Proteomes" id="UP000002630">
    <property type="component" value="Unassembled WGS sequence"/>
</dbReference>
<keyword evidence="3" id="KW-1185">Reference proteome</keyword>
<name>D8LLL9_ECTSI</name>
<evidence type="ECO:0000256" key="1">
    <source>
        <dbReference type="SAM" id="MobiDB-lite"/>
    </source>
</evidence>
<feature type="region of interest" description="Disordered" evidence="1">
    <location>
        <begin position="248"/>
        <end position="285"/>
    </location>
</feature>
<dbReference type="OrthoDB" id="196820at2759"/>
<dbReference type="Pfam" id="PF04417">
    <property type="entry name" value="DUF501"/>
    <property type="match status" value="1"/>
</dbReference>
<protein>
    <submittedName>
        <fullName evidence="2">Uncharacterized protein</fullName>
    </submittedName>
</protein>
<dbReference type="AlphaFoldDB" id="D8LLL9"/>
<sequence length="285" mass="30977">MGVSPNPCRHGFPQAFAFDPCGHKVSSGLFRLSCPLLVQAIDLLEDEGGIEDVNARLASEEGLREDFMAVNLAHGMLRRRLVTPDKMGLVEETIGKEGAGRFLDSGITGVTPGKVRDAKCLHAHVADALMRGRSANAIGRATLELLEARGVRTDGGDRCSEQCNYLVEETADSWRYTPQKNKQKLQMRKVRRKDMKACITKKERDRETKDDAVVDVDGGSGLPLNGVTTAASSCKNSTTGSNIIRIRGDTGVRHDTTDGTGEPGDGGMERGHRTMRVEEDPVAMR</sequence>
<evidence type="ECO:0000313" key="3">
    <source>
        <dbReference type="Proteomes" id="UP000002630"/>
    </source>
</evidence>
<reference evidence="2 3" key="1">
    <citation type="journal article" date="2010" name="Nature">
        <title>The Ectocarpus genome and the independent evolution of multicellularity in brown algae.</title>
        <authorList>
            <person name="Cock J.M."/>
            <person name="Sterck L."/>
            <person name="Rouze P."/>
            <person name="Scornet D."/>
            <person name="Allen A.E."/>
            <person name="Amoutzias G."/>
            <person name="Anthouard V."/>
            <person name="Artiguenave F."/>
            <person name="Aury J.M."/>
            <person name="Badger J.H."/>
            <person name="Beszteri B."/>
            <person name="Billiau K."/>
            <person name="Bonnet E."/>
            <person name="Bothwell J.H."/>
            <person name="Bowler C."/>
            <person name="Boyen C."/>
            <person name="Brownlee C."/>
            <person name="Carrano C.J."/>
            <person name="Charrier B."/>
            <person name="Cho G.Y."/>
            <person name="Coelho S.M."/>
            <person name="Collen J."/>
            <person name="Corre E."/>
            <person name="Da Silva C."/>
            <person name="Delage L."/>
            <person name="Delaroque N."/>
            <person name="Dittami S.M."/>
            <person name="Doulbeau S."/>
            <person name="Elias M."/>
            <person name="Farnham G."/>
            <person name="Gachon C.M."/>
            <person name="Gschloessl B."/>
            <person name="Heesch S."/>
            <person name="Jabbari K."/>
            <person name="Jubin C."/>
            <person name="Kawai H."/>
            <person name="Kimura K."/>
            <person name="Kloareg B."/>
            <person name="Kupper F.C."/>
            <person name="Lang D."/>
            <person name="Le Bail A."/>
            <person name="Leblanc C."/>
            <person name="Lerouge P."/>
            <person name="Lohr M."/>
            <person name="Lopez P.J."/>
            <person name="Martens C."/>
            <person name="Maumus F."/>
            <person name="Michel G."/>
            <person name="Miranda-Saavedra D."/>
            <person name="Morales J."/>
            <person name="Moreau H."/>
            <person name="Motomura T."/>
            <person name="Nagasato C."/>
            <person name="Napoli C.A."/>
            <person name="Nelson D.R."/>
            <person name="Nyvall-Collen P."/>
            <person name="Peters A.F."/>
            <person name="Pommier C."/>
            <person name="Potin P."/>
            <person name="Poulain J."/>
            <person name="Quesneville H."/>
            <person name="Read B."/>
            <person name="Rensing S.A."/>
            <person name="Ritter A."/>
            <person name="Rousvoal S."/>
            <person name="Samanta M."/>
            <person name="Samson G."/>
            <person name="Schroeder D.C."/>
            <person name="Segurens B."/>
            <person name="Strittmatter M."/>
            <person name="Tonon T."/>
            <person name="Tregear J.W."/>
            <person name="Valentin K."/>
            <person name="von Dassow P."/>
            <person name="Yamagishi T."/>
            <person name="Van de Peer Y."/>
            <person name="Wincker P."/>
        </authorList>
    </citation>
    <scope>NUCLEOTIDE SEQUENCE [LARGE SCALE GENOMIC DNA]</scope>
    <source>
        <strain evidence="3">Ec32 / CCAP1310/4</strain>
    </source>
</reference>
<organism evidence="2 3">
    <name type="scientific">Ectocarpus siliculosus</name>
    <name type="common">Brown alga</name>
    <name type="synonym">Conferva siliculosa</name>
    <dbReference type="NCBI Taxonomy" id="2880"/>
    <lineage>
        <taxon>Eukaryota</taxon>
        <taxon>Sar</taxon>
        <taxon>Stramenopiles</taxon>
        <taxon>Ochrophyta</taxon>
        <taxon>PX clade</taxon>
        <taxon>Phaeophyceae</taxon>
        <taxon>Ectocarpales</taxon>
        <taxon>Ectocarpaceae</taxon>
        <taxon>Ectocarpus</taxon>
    </lineage>
</organism>
<dbReference type="InterPro" id="IPR007511">
    <property type="entry name" value="DUF501"/>
</dbReference>
<evidence type="ECO:0000313" key="2">
    <source>
        <dbReference type="EMBL" id="CBN74650.1"/>
    </source>
</evidence>
<dbReference type="EMBL" id="FN649760">
    <property type="protein sequence ID" value="CBN74650.1"/>
    <property type="molecule type" value="Genomic_DNA"/>
</dbReference>
<dbReference type="PANTHER" id="PTHR37163:SF1">
    <property type="entry name" value="DUF501 DOMAIN-CONTAINING PROTEIN"/>
    <property type="match status" value="1"/>
</dbReference>
<feature type="compositionally biased region" description="Basic and acidic residues" evidence="1">
    <location>
        <begin position="267"/>
        <end position="279"/>
    </location>
</feature>
<feature type="compositionally biased region" description="Basic and acidic residues" evidence="1">
    <location>
        <begin position="248"/>
        <end position="257"/>
    </location>
</feature>